<evidence type="ECO:0000313" key="2">
    <source>
        <dbReference type="Proteomes" id="UP000553343"/>
    </source>
</evidence>
<protein>
    <submittedName>
        <fullName evidence="1">Uncharacterized protein</fullName>
    </submittedName>
</protein>
<name>A0A850TB66_9BACT</name>
<evidence type="ECO:0000313" key="1">
    <source>
        <dbReference type="EMBL" id="NWH06882.1"/>
    </source>
</evidence>
<gene>
    <name evidence="1" type="ORF">HXW94_18185</name>
</gene>
<proteinExistence type="predicted"/>
<organism evidence="1 2">
    <name type="scientific">Desulfobacter latus</name>
    <dbReference type="NCBI Taxonomy" id="2292"/>
    <lineage>
        <taxon>Bacteria</taxon>
        <taxon>Pseudomonadati</taxon>
        <taxon>Thermodesulfobacteriota</taxon>
        <taxon>Desulfobacteria</taxon>
        <taxon>Desulfobacterales</taxon>
        <taxon>Desulfobacteraceae</taxon>
        <taxon>Desulfobacter</taxon>
    </lineage>
</organism>
<keyword evidence="2" id="KW-1185">Reference proteome</keyword>
<comment type="caution">
    <text evidence="1">The sequence shown here is derived from an EMBL/GenBank/DDBJ whole genome shotgun (WGS) entry which is preliminary data.</text>
</comment>
<dbReference type="Proteomes" id="UP000553343">
    <property type="component" value="Unassembled WGS sequence"/>
</dbReference>
<accession>A0A850TB66</accession>
<sequence>MSTPKDNIEKMPFFNSFLPGGNSKAVIDVRAFHLWLKDVQHLDFLSDADEQDRTKAYEELENGHAIDLKEAMNEW</sequence>
<dbReference type="RefSeq" id="WP_178368327.1">
    <property type="nucleotide sequence ID" value="NZ_JACADJ010000131.1"/>
</dbReference>
<dbReference type="AlphaFoldDB" id="A0A850TB66"/>
<reference evidence="1 2" key="1">
    <citation type="submission" date="2020-06" db="EMBL/GenBank/DDBJ databases">
        <title>High-quality draft genome of sulfate reducer Desulfobacter latus type strain AcrS2 isolated from marine sediment.</title>
        <authorList>
            <person name="Hoppe M."/>
            <person name="Larsen C.K."/>
            <person name="Marshall I.P.G."/>
            <person name="Schramm A."/>
            <person name="Marietou A.G."/>
        </authorList>
    </citation>
    <scope>NUCLEOTIDE SEQUENCE [LARGE SCALE GENOMIC DNA]</scope>
    <source>
        <strain evidence="1 2">AcRS2</strain>
    </source>
</reference>
<dbReference type="EMBL" id="JACADJ010000131">
    <property type="protein sequence ID" value="NWH06882.1"/>
    <property type="molecule type" value="Genomic_DNA"/>
</dbReference>